<accession>U4LJG2</accession>
<evidence type="ECO:0000313" key="1">
    <source>
        <dbReference type="EMBL" id="CCX17485.1"/>
    </source>
</evidence>
<dbReference type="AlphaFoldDB" id="U4LJG2"/>
<keyword evidence="2" id="KW-1185">Reference proteome</keyword>
<evidence type="ECO:0000313" key="2">
    <source>
        <dbReference type="Proteomes" id="UP000018144"/>
    </source>
</evidence>
<organism evidence="1 2">
    <name type="scientific">Pyronema omphalodes (strain CBS 100304)</name>
    <name type="common">Pyronema confluens</name>
    <dbReference type="NCBI Taxonomy" id="1076935"/>
    <lineage>
        <taxon>Eukaryota</taxon>
        <taxon>Fungi</taxon>
        <taxon>Dikarya</taxon>
        <taxon>Ascomycota</taxon>
        <taxon>Pezizomycotina</taxon>
        <taxon>Pezizomycetes</taxon>
        <taxon>Pezizales</taxon>
        <taxon>Pyronemataceae</taxon>
        <taxon>Pyronema</taxon>
    </lineage>
</organism>
<reference evidence="1 2" key="1">
    <citation type="journal article" date="2013" name="PLoS Genet.">
        <title>The genome and development-dependent transcriptomes of Pyronema confluens: a window into fungal evolution.</title>
        <authorList>
            <person name="Traeger S."/>
            <person name="Altegoer F."/>
            <person name="Freitag M."/>
            <person name="Gabaldon T."/>
            <person name="Kempken F."/>
            <person name="Kumar A."/>
            <person name="Marcet-Houben M."/>
            <person name="Poggeler S."/>
            <person name="Stajich J.E."/>
            <person name="Nowrousian M."/>
        </authorList>
    </citation>
    <scope>NUCLEOTIDE SEQUENCE [LARGE SCALE GENOMIC DNA]</scope>
    <source>
        <strain evidence="2">CBS 100304</strain>
        <tissue evidence="1">Vegetative mycelium</tissue>
    </source>
</reference>
<dbReference type="Proteomes" id="UP000018144">
    <property type="component" value="Unassembled WGS sequence"/>
</dbReference>
<name>U4LJG2_PYROM</name>
<gene>
    <name evidence="1" type="ORF">PCON_04489</name>
</gene>
<dbReference type="EMBL" id="HF936658">
    <property type="protein sequence ID" value="CCX17485.1"/>
    <property type="molecule type" value="Genomic_DNA"/>
</dbReference>
<sequence>MVLRHRNAALTSYHGGSWQWCRWLRVANSCLDGWTRIPASTLEDIDFHY</sequence>
<proteinExistence type="predicted"/>
<protein>
    <submittedName>
        <fullName evidence="1">Uncharacterized protein</fullName>
    </submittedName>
</protein>